<dbReference type="HOGENOM" id="CLU_859751_0_0_0"/>
<dbReference type="eggNOG" id="COG1295">
    <property type="taxonomic scope" value="Bacteria"/>
</dbReference>
<proteinExistence type="predicted"/>
<keyword evidence="8" id="KW-1185">Reference proteome</keyword>
<evidence type="ECO:0000256" key="1">
    <source>
        <dbReference type="ARBA" id="ARBA00004651"/>
    </source>
</evidence>
<feature type="transmembrane region" description="Helical" evidence="6">
    <location>
        <begin position="26"/>
        <end position="50"/>
    </location>
</feature>
<keyword evidence="3 6" id="KW-0812">Transmembrane</keyword>
<sequence length="323" mass="38090">MKYLFALAFAFQRFKQKKLSIHSSSLALYFILSIFPTIMITLLILNALFIKSKYYTIIINELNNLINNNKIIELLGLTLSNFKTIAISYGSISFLIVLLFSSIFIKGLFDSVNFIFNINPKKSKTRLLLPIFSSSITVLLLIILILIKGVSILIFDYFGTNFYFNKIAYFYFKIIYFLFSWLILALTYYSILGKNIKLKNLIHASFFSLVLIYLISKIYFIVVNKSVYNLLYGSLSTIILSIMYLWFVFNILLFILNYFYITENFLKVANNYLRYDNKRFLYFILKKLFDMQNKPYIIKVNTKEISLKYGKKSFIIKEIRELN</sequence>
<dbReference type="Proteomes" id="UP000001520">
    <property type="component" value="Chromosome"/>
</dbReference>
<keyword evidence="5 6" id="KW-0472">Membrane</keyword>
<dbReference type="Pfam" id="PF03631">
    <property type="entry name" value="Virul_fac_BrkB"/>
    <property type="match status" value="1"/>
</dbReference>
<accession>D3PBY0</accession>
<evidence type="ECO:0000256" key="2">
    <source>
        <dbReference type="ARBA" id="ARBA00022475"/>
    </source>
</evidence>
<feature type="transmembrane region" description="Helical" evidence="6">
    <location>
        <begin position="234"/>
        <end position="260"/>
    </location>
</feature>
<protein>
    <submittedName>
        <fullName evidence="7">Uncharacterized protein</fullName>
    </submittedName>
</protein>
<dbReference type="KEGG" id="ddf:DEFDS_0622"/>
<feature type="transmembrane region" description="Helical" evidence="6">
    <location>
        <begin position="167"/>
        <end position="189"/>
    </location>
</feature>
<dbReference type="EMBL" id="AP011529">
    <property type="protein sequence ID" value="BAI80103.1"/>
    <property type="molecule type" value="Genomic_DNA"/>
</dbReference>
<dbReference type="PANTHER" id="PTHR30213">
    <property type="entry name" value="INNER MEMBRANE PROTEIN YHJD"/>
    <property type="match status" value="1"/>
</dbReference>
<dbReference type="PANTHER" id="PTHR30213:SF0">
    <property type="entry name" value="UPF0761 MEMBRANE PROTEIN YIHY"/>
    <property type="match status" value="1"/>
</dbReference>
<keyword evidence="2" id="KW-1003">Cell membrane</keyword>
<feature type="transmembrane region" description="Helical" evidence="6">
    <location>
        <begin position="201"/>
        <end position="222"/>
    </location>
</feature>
<evidence type="ECO:0000256" key="4">
    <source>
        <dbReference type="ARBA" id="ARBA00022989"/>
    </source>
</evidence>
<evidence type="ECO:0000313" key="7">
    <source>
        <dbReference type="EMBL" id="BAI80103.1"/>
    </source>
</evidence>
<dbReference type="OrthoDB" id="9856695at2"/>
<dbReference type="AlphaFoldDB" id="D3PBY0"/>
<dbReference type="STRING" id="639282.DEFDS_0622"/>
<name>D3PBY0_DEFDS</name>
<dbReference type="InterPro" id="IPR017039">
    <property type="entry name" value="Virul_fac_BrkB"/>
</dbReference>
<dbReference type="GO" id="GO:0005886">
    <property type="term" value="C:plasma membrane"/>
    <property type="evidence" value="ECO:0007669"/>
    <property type="project" value="UniProtKB-SubCell"/>
</dbReference>
<evidence type="ECO:0000256" key="6">
    <source>
        <dbReference type="SAM" id="Phobius"/>
    </source>
</evidence>
<feature type="transmembrane region" description="Helical" evidence="6">
    <location>
        <begin position="128"/>
        <end position="155"/>
    </location>
</feature>
<evidence type="ECO:0000256" key="3">
    <source>
        <dbReference type="ARBA" id="ARBA00022692"/>
    </source>
</evidence>
<keyword evidence="4 6" id="KW-1133">Transmembrane helix</keyword>
<evidence type="ECO:0000313" key="8">
    <source>
        <dbReference type="Proteomes" id="UP000001520"/>
    </source>
</evidence>
<gene>
    <name evidence="7" type="ordered locus">DEFDS_0622</name>
</gene>
<comment type="subcellular location">
    <subcellularLocation>
        <location evidence="1">Cell membrane</location>
        <topology evidence="1">Multi-pass membrane protein</topology>
    </subcellularLocation>
</comment>
<reference evidence="7 8" key="1">
    <citation type="journal article" date="2010" name="DNA Res.">
        <title>Bacterial lifestyle in a deep-sea hydrothermal vent chimney revealed by the genome sequence of the thermophilic bacterium Deferribacter desulfuricans SSM1.</title>
        <authorList>
            <person name="Takaki Y."/>
            <person name="Shimamura S."/>
            <person name="Nakagawa S."/>
            <person name="Fukuhara Y."/>
            <person name="Horikawa H."/>
            <person name="Ankai A."/>
            <person name="Harada T."/>
            <person name="Hosoyama A."/>
            <person name="Oguchi A."/>
            <person name="Fukui S."/>
            <person name="Fujita N."/>
            <person name="Takami H."/>
            <person name="Takai K."/>
        </authorList>
    </citation>
    <scope>NUCLEOTIDE SEQUENCE [LARGE SCALE GENOMIC DNA]</scope>
    <source>
        <strain evidence="8">DSM 14783 / JCM 11476 / NBRC 101012 / SSM1</strain>
    </source>
</reference>
<organism evidence="7 8">
    <name type="scientific">Deferribacter desulfuricans (strain DSM 14783 / JCM 11476 / NBRC 101012 / SSM1)</name>
    <dbReference type="NCBI Taxonomy" id="639282"/>
    <lineage>
        <taxon>Bacteria</taxon>
        <taxon>Pseudomonadati</taxon>
        <taxon>Deferribacterota</taxon>
        <taxon>Deferribacteres</taxon>
        <taxon>Deferribacterales</taxon>
        <taxon>Deferribacteraceae</taxon>
        <taxon>Deferribacter</taxon>
    </lineage>
</organism>
<evidence type="ECO:0000256" key="5">
    <source>
        <dbReference type="ARBA" id="ARBA00023136"/>
    </source>
</evidence>